<gene>
    <name evidence="1" type="ORF">SAMN05421659_101176</name>
</gene>
<organism evidence="1 2">
    <name type="scientific">[Clostridium] fimetarium</name>
    <dbReference type="NCBI Taxonomy" id="99656"/>
    <lineage>
        <taxon>Bacteria</taxon>
        <taxon>Bacillati</taxon>
        <taxon>Bacillota</taxon>
        <taxon>Clostridia</taxon>
        <taxon>Lachnospirales</taxon>
        <taxon>Lachnospiraceae</taxon>
    </lineage>
</organism>
<proteinExistence type="predicted"/>
<keyword evidence="2" id="KW-1185">Reference proteome</keyword>
<evidence type="ECO:0000313" key="2">
    <source>
        <dbReference type="Proteomes" id="UP000199701"/>
    </source>
</evidence>
<dbReference type="AlphaFoldDB" id="A0A1I0M4I9"/>
<sequence>MVTSIVIGVKEIQELLGVSSSKAYGVIHDLNGELSIKGFMIVPGRVSRQYFNERFYGIKTQGGRQCQHLKIKQELGGLSSIIRIGQGQAEKSVREVSERKKKLKIGRAVLNFKRLHVLT</sequence>
<dbReference type="EMBL" id="FOJI01000001">
    <property type="protein sequence ID" value="SEV83192.1"/>
    <property type="molecule type" value="Genomic_DNA"/>
</dbReference>
<dbReference type="Proteomes" id="UP000199701">
    <property type="component" value="Unassembled WGS sequence"/>
</dbReference>
<protein>
    <submittedName>
        <fullName evidence="1">Uncharacterized protein</fullName>
    </submittedName>
</protein>
<name>A0A1I0M4I9_9FIRM</name>
<reference evidence="1 2" key="1">
    <citation type="submission" date="2016-10" db="EMBL/GenBank/DDBJ databases">
        <authorList>
            <person name="de Groot N.N."/>
        </authorList>
    </citation>
    <scope>NUCLEOTIDE SEQUENCE [LARGE SCALE GENOMIC DNA]</scope>
    <source>
        <strain evidence="1 2">DSM 9179</strain>
    </source>
</reference>
<evidence type="ECO:0000313" key="1">
    <source>
        <dbReference type="EMBL" id="SEV83192.1"/>
    </source>
</evidence>
<accession>A0A1I0M4I9</accession>